<name>A0A5M8P396_9BACT</name>
<accession>A0A5M8P396</accession>
<comment type="caution">
    <text evidence="1">The sequence shown here is derived from an EMBL/GenBank/DDBJ whole genome shotgun (WGS) entry which is preliminary data.</text>
</comment>
<organism evidence="1 2">
    <name type="scientific">Candidatus Ordinivivax streblomastigis</name>
    <dbReference type="NCBI Taxonomy" id="2540710"/>
    <lineage>
        <taxon>Bacteria</taxon>
        <taxon>Pseudomonadati</taxon>
        <taxon>Bacteroidota</taxon>
        <taxon>Bacteroidia</taxon>
        <taxon>Bacteroidales</taxon>
        <taxon>Candidatus Ordinivivax</taxon>
    </lineage>
</organism>
<proteinExistence type="predicted"/>
<sequence length="230" mass="26159">MARQDIHADASLGEVTTTENLTNKLVYDFSLLTEIPGEDNDAYCYGEILVLREFETKLHDRNGIHVQIPYIPLYKELQIRFRMDNGNGESEYLLNKTDNRLWFPVYQGAETEAKIPIRLTEFYLLNENGNFNLIMQDGYLAVYSGNETDFEIKPALNQNEVFLLKAMAGNVYQHPATGVGLIEFLHGNFENTGLAAKLQQEFENDNMIINNACMDSATGELFLDVKEKNG</sequence>
<evidence type="ECO:0000313" key="1">
    <source>
        <dbReference type="EMBL" id="KAA6302881.1"/>
    </source>
</evidence>
<dbReference type="AlphaFoldDB" id="A0A5M8P396"/>
<reference evidence="1 2" key="1">
    <citation type="submission" date="2019-03" db="EMBL/GenBank/DDBJ databases">
        <title>Single cell metagenomics reveals metabolic interactions within the superorganism composed of flagellate Streblomastix strix and complex community of Bacteroidetes bacteria on its surface.</title>
        <authorList>
            <person name="Treitli S.C."/>
            <person name="Kolisko M."/>
            <person name="Husnik F."/>
            <person name="Keeling P."/>
            <person name="Hampl V."/>
        </authorList>
    </citation>
    <scope>NUCLEOTIDE SEQUENCE [LARGE SCALE GENOMIC DNA]</scope>
    <source>
        <strain evidence="1">St1</strain>
    </source>
</reference>
<protein>
    <submittedName>
        <fullName evidence="1">Uncharacterized protein</fullName>
    </submittedName>
</protein>
<gene>
    <name evidence="1" type="ORF">EZS26_001051</name>
</gene>
<dbReference type="Proteomes" id="UP000324575">
    <property type="component" value="Unassembled WGS sequence"/>
</dbReference>
<dbReference type="EMBL" id="SNRX01000005">
    <property type="protein sequence ID" value="KAA6302881.1"/>
    <property type="molecule type" value="Genomic_DNA"/>
</dbReference>
<evidence type="ECO:0000313" key="2">
    <source>
        <dbReference type="Proteomes" id="UP000324575"/>
    </source>
</evidence>